<keyword evidence="2" id="KW-1185">Reference proteome</keyword>
<accession>A0A843W2B7</accession>
<dbReference type="Proteomes" id="UP000652761">
    <property type="component" value="Unassembled WGS sequence"/>
</dbReference>
<organism evidence="1 2">
    <name type="scientific">Colocasia esculenta</name>
    <name type="common">Wild taro</name>
    <name type="synonym">Arum esculentum</name>
    <dbReference type="NCBI Taxonomy" id="4460"/>
    <lineage>
        <taxon>Eukaryota</taxon>
        <taxon>Viridiplantae</taxon>
        <taxon>Streptophyta</taxon>
        <taxon>Embryophyta</taxon>
        <taxon>Tracheophyta</taxon>
        <taxon>Spermatophyta</taxon>
        <taxon>Magnoliopsida</taxon>
        <taxon>Liliopsida</taxon>
        <taxon>Araceae</taxon>
        <taxon>Aroideae</taxon>
        <taxon>Colocasieae</taxon>
        <taxon>Colocasia</taxon>
    </lineage>
</organism>
<dbReference type="AlphaFoldDB" id="A0A843W2B7"/>
<gene>
    <name evidence="1" type="ORF">Taro_031916</name>
</gene>
<name>A0A843W2B7_COLES</name>
<evidence type="ECO:0000313" key="1">
    <source>
        <dbReference type="EMBL" id="MQL99194.1"/>
    </source>
</evidence>
<reference evidence="1" key="1">
    <citation type="submission" date="2017-07" db="EMBL/GenBank/DDBJ databases">
        <title>Taro Niue Genome Assembly and Annotation.</title>
        <authorList>
            <person name="Atibalentja N."/>
            <person name="Keating K."/>
            <person name="Fields C.J."/>
        </authorList>
    </citation>
    <scope>NUCLEOTIDE SEQUENCE</scope>
    <source>
        <strain evidence="1">Niue_2</strain>
        <tissue evidence="1">Leaf</tissue>
    </source>
</reference>
<dbReference type="EMBL" id="NMUH01002311">
    <property type="protein sequence ID" value="MQL99194.1"/>
    <property type="molecule type" value="Genomic_DNA"/>
</dbReference>
<proteinExistence type="predicted"/>
<evidence type="ECO:0000313" key="2">
    <source>
        <dbReference type="Proteomes" id="UP000652761"/>
    </source>
</evidence>
<comment type="caution">
    <text evidence="1">The sequence shown here is derived from an EMBL/GenBank/DDBJ whole genome shotgun (WGS) entry which is preliminary data.</text>
</comment>
<sequence length="70" mass="7742">MGLQQCGLQVVRLRGLAVWAWSTYWFTGCERDSGGHRVLNTKVHDIAIMEPLFSVVVCMRAACRAQGSAC</sequence>
<protein>
    <submittedName>
        <fullName evidence="1">Uncharacterized protein</fullName>
    </submittedName>
</protein>